<dbReference type="PANTHER" id="PTHR10994:SF85">
    <property type="entry name" value="RETICULON-LIKE PROTEIN B9"/>
    <property type="match status" value="1"/>
</dbReference>
<reference evidence="11" key="2">
    <citation type="submission" date="2025-08" db="UniProtKB">
        <authorList>
            <consortium name="RefSeq"/>
        </authorList>
    </citation>
    <scope>IDENTIFICATION</scope>
    <source>
        <tissue evidence="11">Young leaves</tissue>
    </source>
</reference>
<dbReference type="Pfam" id="PF02453">
    <property type="entry name" value="Reticulon"/>
    <property type="match status" value="1"/>
</dbReference>
<keyword evidence="2 6" id="KW-0812">Transmembrane</keyword>
<dbReference type="Proteomes" id="UP000228380">
    <property type="component" value="Chromosome 9"/>
</dbReference>
<evidence type="ECO:0000256" key="1">
    <source>
        <dbReference type="ARBA" id="ARBA00004477"/>
    </source>
</evidence>
<evidence type="ECO:0000256" key="8">
    <source>
        <dbReference type="SAM" id="MobiDB-lite"/>
    </source>
</evidence>
<feature type="transmembrane region" description="Helical" evidence="6">
    <location>
        <begin position="65"/>
        <end position="84"/>
    </location>
</feature>
<dbReference type="RefSeq" id="XP_008782310.1">
    <property type="nucleotide sequence ID" value="XM_008784088.4"/>
</dbReference>
<protein>
    <recommendedName>
        <fullName evidence="6">Reticulon-like protein</fullName>
    </recommendedName>
</protein>
<keyword evidence="4 6" id="KW-1133">Transmembrane helix</keyword>
<feature type="region of interest" description="Disordered" evidence="8">
    <location>
        <begin position="1"/>
        <end position="21"/>
    </location>
</feature>
<dbReference type="InterPro" id="IPR003388">
    <property type="entry name" value="Reticulon"/>
</dbReference>
<evidence type="ECO:0000256" key="5">
    <source>
        <dbReference type="ARBA" id="ARBA00023136"/>
    </source>
</evidence>
<evidence type="ECO:0000256" key="6">
    <source>
        <dbReference type="RuleBase" id="RU363132"/>
    </source>
</evidence>
<reference evidence="10" key="1">
    <citation type="journal article" date="2019" name="Nat. Commun.">
        <title>Genome-wide association mapping of date palm fruit traits.</title>
        <authorList>
            <person name="Hazzouri K.M."/>
            <person name="Gros-Balthazard M."/>
            <person name="Flowers J.M."/>
            <person name="Copetti D."/>
            <person name="Lemansour A."/>
            <person name="Lebrun M."/>
            <person name="Masmoudi K."/>
            <person name="Ferrand S."/>
            <person name="Dhar M.I."/>
            <person name="Fresquez Z.A."/>
            <person name="Rosas U."/>
            <person name="Zhang J."/>
            <person name="Talag J."/>
            <person name="Lee S."/>
            <person name="Kudrna D."/>
            <person name="Powell R.F."/>
            <person name="Leitch I.J."/>
            <person name="Krueger R.R."/>
            <person name="Wing R.A."/>
            <person name="Amiri K.M.A."/>
            <person name="Purugganan M.D."/>
        </authorList>
    </citation>
    <scope>NUCLEOTIDE SEQUENCE [LARGE SCALE GENOMIC DNA]</scope>
    <source>
        <strain evidence="10">cv. Khalas</strain>
    </source>
</reference>
<gene>
    <name evidence="11" type="primary">LOC103701869</name>
</gene>
<dbReference type="KEGG" id="pda:103701869"/>
<keyword evidence="3 6" id="KW-0256">Endoplasmic reticulum</keyword>
<comment type="subcellular location">
    <subcellularLocation>
        <location evidence="1 6">Endoplasmic reticulum membrane</location>
        <topology evidence="1 6">Multi-pass membrane protein</topology>
    </subcellularLocation>
</comment>
<dbReference type="PROSITE" id="PS50845">
    <property type="entry name" value="RETICULON"/>
    <property type="match status" value="1"/>
</dbReference>
<dbReference type="PANTHER" id="PTHR10994">
    <property type="entry name" value="RETICULON"/>
    <property type="match status" value="1"/>
</dbReference>
<feature type="coiled-coil region" evidence="7">
    <location>
        <begin position="175"/>
        <end position="206"/>
    </location>
</feature>
<keyword evidence="7" id="KW-0175">Coiled coil</keyword>
<evidence type="ECO:0000256" key="3">
    <source>
        <dbReference type="ARBA" id="ARBA00022824"/>
    </source>
</evidence>
<keyword evidence="10" id="KW-1185">Reference proteome</keyword>
<organism evidence="10 11">
    <name type="scientific">Phoenix dactylifera</name>
    <name type="common">Date palm</name>
    <dbReference type="NCBI Taxonomy" id="42345"/>
    <lineage>
        <taxon>Eukaryota</taxon>
        <taxon>Viridiplantae</taxon>
        <taxon>Streptophyta</taxon>
        <taxon>Embryophyta</taxon>
        <taxon>Tracheophyta</taxon>
        <taxon>Spermatophyta</taxon>
        <taxon>Magnoliopsida</taxon>
        <taxon>Liliopsida</taxon>
        <taxon>Arecaceae</taxon>
        <taxon>Coryphoideae</taxon>
        <taxon>Phoeniceae</taxon>
        <taxon>Phoenix</taxon>
    </lineage>
</organism>
<feature type="transmembrane region" description="Helical" evidence="6">
    <location>
        <begin position="145"/>
        <end position="168"/>
    </location>
</feature>
<feature type="transmembrane region" description="Helical" evidence="6">
    <location>
        <begin position="42"/>
        <end position="58"/>
    </location>
</feature>
<evidence type="ECO:0000256" key="2">
    <source>
        <dbReference type="ARBA" id="ARBA00022692"/>
    </source>
</evidence>
<dbReference type="GO" id="GO:0009617">
    <property type="term" value="P:response to bacterium"/>
    <property type="evidence" value="ECO:0007669"/>
    <property type="project" value="InterPro"/>
</dbReference>
<name>A0A8B7BP09_PHODC</name>
<feature type="domain" description="Reticulon" evidence="9">
    <location>
        <begin position="32"/>
        <end position="219"/>
    </location>
</feature>
<sequence length="219" mass="24317">MLSLLSSRGGQSSTKTTGRQKPLHDLLAGGKVADVVLWENKWLSAGMLAGVTAIWLLFQVVEYHFVTLLCHMAIAAIVVVFIWSNGAALLGLSPPKIPEARFLSEQAFKEFVVTFHSKLSQFGSILHGIACGKDLKVFLVAIASLWILSVVGSCCSFLSFLYFVFLCIQTLPALYKRYEHEVDNLVTKARRELEELLAKVNQEVLKKIPRGPVKEKKVQ</sequence>
<keyword evidence="5 6" id="KW-0472">Membrane</keyword>
<dbReference type="GeneID" id="103701869"/>
<evidence type="ECO:0000256" key="7">
    <source>
        <dbReference type="SAM" id="Coils"/>
    </source>
</evidence>
<dbReference type="OrthoDB" id="567788at2759"/>
<evidence type="ECO:0000313" key="10">
    <source>
        <dbReference type="Proteomes" id="UP000228380"/>
    </source>
</evidence>
<dbReference type="InterPro" id="IPR045064">
    <property type="entry name" value="Reticulon-like"/>
</dbReference>
<accession>A0A8B7BP09</accession>
<dbReference type="GO" id="GO:0005789">
    <property type="term" value="C:endoplasmic reticulum membrane"/>
    <property type="evidence" value="ECO:0007669"/>
    <property type="project" value="UniProtKB-SubCell"/>
</dbReference>
<evidence type="ECO:0000256" key="4">
    <source>
        <dbReference type="ARBA" id="ARBA00022989"/>
    </source>
</evidence>
<dbReference type="AlphaFoldDB" id="A0A8B7BP09"/>
<feature type="compositionally biased region" description="Polar residues" evidence="8">
    <location>
        <begin position="8"/>
        <end position="19"/>
    </location>
</feature>
<evidence type="ECO:0000259" key="9">
    <source>
        <dbReference type="PROSITE" id="PS50845"/>
    </source>
</evidence>
<proteinExistence type="predicted"/>
<evidence type="ECO:0000313" key="11">
    <source>
        <dbReference type="RefSeq" id="XP_008782310.1"/>
    </source>
</evidence>